<proteinExistence type="predicted"/>
<dbReference type="PANTHER" id="PTHR47504:SF5">
    <property type="entry name" value="RIGHT ORIGIN-BINDING PROTEIN"/>
    <property type="match status" value="1"/>
</dbReference>
<dbReference type="InterPro" id="IPR018060">
    <property type="entry name" value="HTH_AraC"/>
</dbReference>
<sequence length="288" mass="32292">MRLDWLVRMKDALDLMETRMEEPLDIAEIAKASYTSPFHFQRMFHMLTGMTVAEYIRKRKLTLAAQELATSSSRVLDIALKYGYDSPESFSKAFRKIHGIPPSDARAPGAVLKAFPRISFHLSLKGDKDMDYTMVEKPAFNAAGKAIQMKMKGGENNWKIPQFWGQCHEDGTCARLASIGAAGNLLGICMDMRHDQEQLTYLIAAETKPDADTEGLEIRTIPAAAWAVFTAVGPVPGAIQDVWRRIFQEWFPSTGYEHSGGPELEVYPPGNTTADDYRCEIWIPVVKK</sequence>
<dbReference type="InterPro" id="IPR029442">
    <property type="entry name" value="GyrI-like"/>
</dbReference>
<keyword evidence="3" id="KW-0804">Transcription</keyword>
<dbReference type="PROSITE" id="PS01124">
    <property type="entry name" value="HTH_ARAC_FAMILY_2"/>
    <property type="match status" value="1"/>
</dbReference>
<dbReference type="OrthoDB" id="9801123at2"/>
<dbReference type="RefSeq" id="WP_133232853.1">
    <property type="nucleotide sequence ID" value="NZ_SMRT01000013.1"/>
</dbReference>
<dbReference type="SMART" id="SM00342">
    <property type="entry name" value="HTH_ARAC"/>
    <property type="match status" value="1"/>
</dbReference>
<evidence type="ECO:0000256" key="1">
    <source>
        <dbReference type="ARBA" id="ARBA00023015"/>
    </source>
</evidence>
<dbReference type="AlphaFoldDB" id="A0A4R5KGK9"/>
<dbReference type="PROSITE" id="PS00041">
    <property type="entry name" value="HTH_ARAC_FAMILY_1"/>
    <property type="match status" value="1"/>
</dbReference>
<dbReference type="SMART" id="SM00871">
    <property type="entry name" value="AraC_E_bind"/>
    <property type="match status" value="1"/>
</dbReference>
<dbReference type="GO" id="GO:0043565">
    <property type="term" value="F:sequence-specific DNA binding"/>
    <property type="evidence" value="ECO:0007669"/>
    <property type="project" value="InterPro"/>
</dbReference>
<evidence type="ECO:0000256" key="3">
    <source>
        <dbReference type="ARBA" id="ARBA00023163"/>
    </source>
</evidence>
<keyword evidence="6" id="KW-1185">Reference proteome</keyword>
<evidence type="ECO:0000259" key="4">
    <source>
        <dbReference type="PROSITE" id="PS01124"/>
    </source>
</evidence>
<reference evidence="5 6" key="1">
    <citation type="submission" date="2019-03" db="EMBL/GenBank/DDBJ databases">
        <title>This is whole genome sequence of Paenibacillus sp MS74 strain.</title>
        <authorList>
            <person name="Trinh H.N."/>
        </authorList>
    </citation>
    <scope>NUCLEOTIDE SEQUENCE [LARGE SCALE GENOMIC DNA]</scope>
    <source>
        <strain evidence="5 6">MS74</strain>
    </source>
</reference>
<dbReference type="Pfam" id="PF12833">
    <property type="entry name" value="HTH_18"/>
    <property type="match status" value="1"/>
</dbReference>
<accession>A0A4R5KGK9</accession>
<dbReference type="PANTHER" id="PTHR47504">
    <property type="entry name" value="RIGHT ORIGIN-BINDING PROTEIN"/>
    <property type="match status" value="1"/>
</dbReference>
<dbReference type="InterPro" id="IPR011256">
    <property type="entry name" value="Reg_factor_effector_dom_sf"/>
</dbReference>
<dbReference type="InterPro" id="IPR020449">
    <property type="entry name" value="Tscrpt_reg_AraC-type_HTH"/>
</dbReference>
<protein>
    <submittedName>
        <fullName evidence="5">AraC family transcriptional regulator</fullName>
    </submittedName>
</protein>
<dbReference type="InterPro" id="IPR010499">
    <property type="entry name" value="AraC_E-bd"/>
</dbReference>
<dbReference type="SUPFAM" id="SSF46689">
    <property type="entry name" value="Homeodomain-like"/>
    <property type="match status" value="2"/>
</dbReference>
<keyword evidence="2" id="KW-0238">DNA-binding</keyword>
<name>A0A4R5KGK9_9BACL</name>
<dbReference type="GO" id="GO:0003700">
    <property type="term" value="F:DNA-binding transcription factor activity"/>
    <property type="evidence" value="ECO:0007669"/>
    <property type="project" value="InterPro"/>
</dbReference>
<comment type="caution">
    <text evidence="5">The sequence shown here is derived from an EMBL/GenBank/DDBJ whole genome shotgun (WGS) entry which is preliminary data.</text>
</comment>
<dbReference type="PRINTS" id="PR00032">
    <property type="entry name" value="HTHARAC"/>
</dbReference>
<evidence type="ECO:0000313" key="6">
    <source>
        <dbReference type="Proteomes" id="UP000295636"/>
    </source>
</evidence>
<keyword evidence="1" id="KW-0805">Transcription regulation</keyword>
<evidence type="ECO:0000313" key="5">
    <source>
        <dbReference type="EMBL" id="TDF94456.1"/>
    </source>
</evidence>
<dbReference type="Gene3D" id="3.20.80.10">
    <property type="entry name" value="Regulatory factor, effector binding domain"/>
    <property type="match status" value="1"/>
</dbReference>
<dbReference type="Gene3D" id="1.10.10.60">
    <property type="entry name" value="Homeodomain-like"/>
    <property type="match status" value="2"/>
</dbReference>
<dbReference type="InterPro" id="IPR050959">
    <property type="entry name" value="MarA-like"/>
</dbReference>
<gene>
    <name evidence="5" type="ORF">E1757_23900</name>
</gene>
<dbReference type="EMBL" id="SMRT01000013">
    <property type="protein sequence ID" value="TDF94456.1"/>
    <property type="molecule type" value="Genomic_DNA"/>
</dbReference>
<dbReference type="Pfam" id="PF06445">
    <property type="entry name" value="GyrI-like"/>
    <property type="match status" value="1"/>
</dbReference>
<organism evidence="5 6">
    <name type="scientific">Paenibacillus piri</name>
    <dbReference type="NCBI Taxonomy" id="2547395"/>
    <lineage>
        <taxon>Bacteria</taxon>
        <taxon>Bacillati</taxon>
        <taxon>Bacillota</taxon>
        <taxon>Bacilli</taxon>
        <taxon>Bacillales</taxon>
        <taxon>Paenibacillaceae</taxon>
        <taxon>Paenibacillus</taxon>
    </lineage>
</organism>
<feature type="domain" description="HTH araC/xylS-type" evidence="4">
    <location>
        <begin position="10"/>
        <end position="108"/>
    </location>
</feature>
<dbReference type="Proteomes" id="UP000295636">
    <property type="component" value="Unassembled WGS sequence"/>
</dbReference>
<dbReference type="SUPFAM" id="SSF55136">
    <property type="entry name" value="Probable bacterial effector-binding domain"/>
    <property type="match status" value="1"/>
</dbReference>
<evidence type="ECO:0000256" key="2">
    <source>
        <dbReference type="ARBA" id="ARBA00023125"/>
    </source>
</evidence>
<dbReference type="InterPro" id="IPR018062">
    <property type="entry name" value="HTH_AraC-typ_CS"/>
</dbReference>
<dbReference type="InterPro" id="IPR009057">
    <property type="entry name" value="Homeodomain-like_sf"/>
</dbReference>